<organism evidence="1">
    <name type="scientific">Rhizophora mucronata</name>
    <name type="common">Asiatic mangrove</name>
    <dbReference type="NCBI Taxonomy" id="61149"/>
    <lineage>
        <taxon>Eukaryota</taxon>
        <taxon>Viridiplantae</taxon>
        <taxon>Streptophyta</taxon>
        <taxon>Embryophyta</taxon>
        <taxon>Tracheophyta</taxon>
        <taxon>Spermatophyta</taxon>
        <taxon>Magnoliopsida</taxon>
        <taxon>eudicotyledons</taxon>
        <taxon>Gunneridae</taxon>
        <taxon>Pentapetalae</taxon>
        <taxon>rosids</taxon>
        <taxon>fabids</taxon>
        <taxon>Malpighiales</taxon>
        <taxon>Rhizophoraceae</taxon>
        <taxon>Rhizophora</taxon>
    </lineage>
</organism>
<evidence type="ECO:0000313" key="1">
    <source>
        <dbReference type="EMBL" id="MBX51831.1"/>
    </source>
</evidence>
<proteinExistence type="predicted"/>
<accession>A0A2P2PB45</accession>
<dbReference type="AlphaFoldDB" id="A0A2P2PB45"/>
<reference evidence="1" key="1">
    <citation type="submission" date="2018-02" db="EMBL/GenBank/DDBJ databases">
        <title>Rhizophora mucronata_Transcriptome.</title>
        <authorList>
            <person name="Meera S.P."/>
            <person name="Sreeshan A."/>
            <person name="Augustine A."/>
        </authorList>
    </citation>
    <scope>NUCLEOTIDE SEQUENCE</scope>
    <source>
        <tissue evidence="1">Leaf</tissue>
    </source>
</reference>
<dbReference type="EMBL" id="GGEC01071347">
    <property type="protein sequence ID" value="MBX51831.1"/>
    <property type="molecule type" value="Transcribed_RNA"/>
</dbReference>
<name>A0A2P2PB45_RHIMU</name>
<sequence length="80" mass="9364">MLLVLRIAILCTAKLPKYRPSMRDVIAMLGEAKPRRKSICHHDPFTMWENINCQAKLILCLRQKHQKEQSLIHSLHQESC</sequence>
<protein>
    <submittedName>
        <fullName evidence="1">Uncharacterized protein</fullName>
    </submittedName>
</protein>